<dbReference type="InterPro" id="IPR038352">
    <property type="entry name" value="Imelysin_sf"/>
</dbReference>
<comment type="subcellular location">
    <subcellularLocation>
        <location evidence="1">Cell envelope</location>
    </subcellularLocation>
</comment>
<sequence>MRYLIPAAVTLFTALAAPVAQAGPKTEAILDQLVLPGMRNLAERTADLDATAQADCAADSTALRAAYNQAFDAWIGVSHLRFGPAETDTRGFALAFWPDSRGMILKTVKAMIAQEDSVVDTPDGFATVSVAGRGFYAMEYLLYDTDLTTHETADYRCRLVRAQAADIARTAAAMEADWRESYADVMRNPGPDSRYKTDEEVLQEFFKAVVTDLEVDADLRLGRPMGKIDAPRPTRAEAWRSGRSLRHVVLSLTALRQLSDLLDEGDAEVAGRIDKDFDYAFSRADKLTGDPIFAGVATPQGRIRVETLQDAIRTIRTDVNQYMGPMLGVAAGFNSLDGD</sequence>
<gene>
    <name evidence="5" type="ORF">GCM10010961_38760</name>
</gene>
<dbReference type="EMBL" id="BNAP01000029">
    <property type="protein sequence ID" value="GHH01497.1"/>
    <property type="molecule type" value="Genomic_DNA"/>
</dbReference>
<dbReference type="RefSeq" id="WP_028094898.1">
    <property type="nucleotide sequence ID" value="NZ_BNAP01000029.1"/>
</dbReference>
<dbReference type="Pfam" id="PF09375">
    <property type="entry name" value="Peptidase_M75"/>
    <property type="match status" value="1"/>
</dbReference>
<evidence type="ECO:0000259" key="4">
    <source>
        <dbReference type="Pfam" id="PF09375"/>
    </source>
</evidence>
<proteinExistence type="predicted"/>
<reference evidence="5" key="1">
    <citation type="journal article" date="2014" name="Int. J. Syst. Evol. Microbiol.">
        <title>Complete genome sequence of Corynebacterium casei LMG S-19264T (=DSM 44701T), isolated from a smear-ripened cheese.</title>
        <authorList>
            <consortium name="US DOE Joint Genome Institute (JGI-PGF)"/>
            <person name="Walter F."/>
            <person name="Albersmeier A."/>
            <person name="Kalinowski J."/>
            <person name="Ruckert C."/>
        </authorList>
    </citation>
    <scope>NUCLEOTIDE SEQUENCE</scope>
    <source>
        <strain evidence="5">CGMCC 1.7081</strain>
    </source>
</reference>
<keyword evidence="6" id="KW-1185">Reference proteome</keyword>
<organism evidence="5 6">
    <name type="scientific">Pseudodonghicola xiamenensis</name>
    <dbReference type="NCBI Taxonomy" id="337702"/>
    <lineage>
        <taxon>Bacteria</taxon>
        <taxon>Pseudomonadati</taxon>
        <taxon>Pseudomonadota</taxon>
        <taxon>Alphaproteobacteria</taxon>
        <taxon>Rhodobacterales</taxon>
        <taxon>Paracoccaceae</taxon>
        <taxon>Pseudodonghicola</taxon>
    </lineage>
</organism>
<evidence type="ECO:0000313" key="6">
    <source>
        <dbReference type="Proteomes" id="UP000611500"/>
    </source>
</evidence>
<feature type="signal peptide" evidence="3">
    <location>
        <begin position="1"/>
        <end position="22"/>
    </location>
</feature>
<comment type="caution">
    <text evidence="5">The sequence shown here is derived from an EMBL/GenBank/DDBJ whole genome shotgun (WGS) entry which is preliminary data.</text>
</comment>
<evidence type="ECO:0000256" key="1">
    <source>
        <dbReference type="ARBA" id="ARBA00004196"/>
    </source>
</evidence>
<reference evidence="5" key="2">
    <citation type="submission" date="2020-09" db="EMBL/GenBank/DDBJ databases">
        <authorList>
            <person name="Sun Q."/>
            <person name="Zhou Y."/>
        </authorList>
    </citation>
    <scope>NUCLEOTIDE SEQUENCE</scope>
    <source>
        <strain evidence="5">CGMCC 1.7081</strain>
    </source>
</reference>
<evidence type="ECO:0000256" key="3">
    <source>
        <dbReference type="SAM" id="SignalP"/>
    </source>
</evidence>
<accession>A0A8J3ME87</accession>
<evidence type="ECO:0000313" key="5">
    <source>
        <dbReference type="EMBL" id="GHH01497.1"/>
    </source>
</evidence>
<evidence type="ECO:0000256" key="2">
    <source>
        <dbReference type="ARBA" id="ARBA00022729"/>
    </source>
</evidence>
<dbReference type="InterPro" id="IPR018976">
    <property type="entry name" value="Imelysin-like"/>
</dbReference>
<protein>
    <submittedName>
        <fullName evidence="5">Signal peptidase</fullName>
    </submittedName>
</protein>
<name>A0A8J3ME87_9RHOB</name>
<dbReference type="Proteomes" id="UP000611500">
    <property type="component" value="Unassembled WGS sequence"/>
</dbReference>
<dbReference type="Gene3D" id="1.20.1420.20">
    <property type="entry name" value="M75 peptidase, HXXE motif"/>
    <property type="match status" value="1"/>
</dbReference>
<feature type="domain" description="Imelysin-like" evidence="4">
    <location>
        <begin position="35"/>
        <end position="316"/>
    </location>
</feature>
<dbReference type="CDD" id="cd14659">
    <property type="entry name" value="Imelysin-like_IPPA"/>
    <property type="match status" value="1"/>
</dbReference>
<keyword evidence="2 3" id="KW-0732">Signal</keyword>
<dbReference type="GO" id="GO:0030313">
    <property type="term" value="C:cell envelope"/>
    <property type="evidence" value="ECO:0007669"/>
    <property type="project" value="UniProtKB-SubCell"/>
</dbReference>
<dbReference type="InterPro" id="IPR034984">
    <property type="entry name" value="Imelysin-like_IPPA"/>
</dbReference>
<dbReference type="AlphaFoldDB" id="A0A8J3ME87"/>
<feature type="chain" id="PRO_5035263981" evidence="3">
    <location>
        <begin position="23"/>
        <end position="339"/>
    </location>
</feature>